<feature type="region of interest" description="Disordered" evidence="5">
    <location>
        <begin position="609"/>
        <end position="641"/>
    </location>
</feature>
<dbReference type="AlphaFoldDB" id="A0A438NEI2"/>
<dbReference type="GO" id="GO:0000323">
    <property type="term" value="C:lytic vacuole"/>
    <property type="evidence" value="ECO:0007669"/>
    <property type="project" value="TreeGrafter"/>
</dbReference>
<protein>
    <recommendedName>
        <fullName evidence="2">Autophagy-related protein 14</fullName>
    </recommendedName>
</protein>
<evidence type="ECO:0000256" key="3">
    <source>
        <dbReference type="ARBA" id="ARBA00023054"/>
    </source>
</evidence>
<evidence type="ECO:0000256" key="2">
    <source>
        <dbReference type="ARBA" id="ARBA00013807"/>
    </source>
</evidence>
<dbReference type="Proteomes" id="UP000288859">
    <property type="component" value="Unassembled WGS sequence"/>
</dbReference>
<dbReference type="InterPro" id="IPR018791">
    <property type="entry name" value="UV_resistance/autophagy_Atg14"/>
</dbReference>
<organism evidence="6 7">
    <name type="scientific">Exophiala mesophila</name>
    <name type="common">Black yeast-like fungus</name>
    <dbReference type="NCBI Taxonomy" id="212818"/>
    <lineage>
        <taxon>Eukaryota</taxon>
        <taxon>Fungi</taxon>
        <taxon>Dikarya</taxon>
        <taxon>Ascomycota</taxon>
        <taxon>Pezizomycotina</taxon>
        <taxon>Eurotiomycetes</taxon>
        <taxon>Chaetothyriomycetidae</taxon>
        <taxon>Chaetothyriales</taxon>
        <taxon>Herpotrichiellaceae</taxon>
        <taxon>Exophiala</taxon>
    </lineage>
</organism>
<feature type="compositionally biased region" description="Basic and acidic residues" evidence="5">
    <location>
        <begin position="108"/>
        <end position="121"/>
    </location>
</feature>
<accession>A0A438NEI2</accession>
<dbReference type="GO" id="GO:0032991">
    <property type="term" value="C:protein-containing complex"/>
    <property type="evidence" value="ECO:0007669"/>
    <property type="project" value="UniProtKB-ARBA"/>
</dbReference>
<keyword evidence="3 4" id="KW-0175">Coiled coil</keyword>
<evidence type="ECO:0000256" key="4">
    <source>
        <dbReference type="SAM" id="Coils"/>
    </source>
</evidence>
<evidence type="ECO:0000313" key="6">
    <source>
        <dbReference type="EMBL" id="RVX74139.1"/>
    </source>
</evidence>
<evidence type="ECO:0000256" key="5">
    <source>
        <dbReference type="SAM" id="MobiDB-lite"/>
    </source>
</evidence>
<dbReference type="Pfam" id="PF10186">
    <property type="entry name" value="ATG14"/>
    <property type="match status" value="1"/>
</dbReference>
<evidence type="ECO:0000313" key="7">
    <source>
        <dbReference type="Proteomes" id="UP000288859"/>
    </source>
</evidence>
<evidence type="ECO:0000256" key="1">
    <source>
        <dbReference type="ARBA" id="ARBA00009574"/>
    </source>
</evidence>
<name>A0A438NEI2_EXOME</name>
<comment type="similarity">
    <text evidence="1">Belongs to the ATG14 family.</text>
</comment>
<dbReference type="GO" id="GO:0005768">
    <property type="term" value="C:endosome"/>
    <property type="evidence" value="ECO:0007669"/>
    <property type="project" value="TreeGrafter"/>
</dbReference>
<gene>
    <name evidence="6" type="ORF">B0A52_01971</name>
</gene>
<proteinExistence type="inferred from homology"/>
<sequence length="641" mass="71776">MSEHGHASTNLPTASQHERPFLYSWNRRLRHLHGVSLRNLHITSSHSRTRGKTATDDDAPLNLVSPAKRALQNDVHHLQHARSFSDLTASLEKQPSPLSRTKASTSYEKNDGSPKRRPEGRLRRRSTLHWTSASPRDRQSKLEDMVLNRLADTFISVHASAAEEPIYITEVVERSMNPTYAFFDLDGCDPVASRSDACVIRVWATPSTTDEYSLLVELDVNFRSLHYIGKNLETFHHPLPQNCVLLHLSDGIYTSFTDLPASSLSGFIPSNDVSDQSVTKTTSSFDALMQLANLDDCIRDAINVRTQLENDINAILDGNSRASSLDDAADLADDDDGPQARTALAAEQKLLRQLSKRKNELEDSLNHRRDALREGHQFEAQIQAVCHERVKSCIEVEAQIKEMEKKSVGQMRRICEGLLSIFPIEPIKNRPLQFTMRGIHLPNSVYNDTNRDEIAAALGFTAQMVLQLSLYLSVPLPYPLEAYGSASYISDHISVALSQRRFPLHPTNVPYKFEYGVFLLNKDIEFLMSCSGLRVLDIRHTLPNLKYLMYVLTAGTGELPARKAGGIRALGGRPTPDVSRRTSEDSVRSLPELKKASIDLRTHAGMLSKEKREETDLADPFLTSTPAQGLPFRSRLPFHTG</sequence>
<comment type="caution">
    <text evidence="6">The sequence shown here is derived from an EMBL/GenBank/DDBJ whole genome shotgun (WGS) entry which is preliminary data.</text>
</comment>
<reference evidence="6 7" key="1">
    <citation type="submission" date="2017-03" db="EMBL/GenBank/DDBJ databases">
        <title>Genomes of endolithic fungi from Antarctica.</title>
        <authorList>
            <person name="Coleine C."/>
            <person name="Masonjones S."/>
            <person name="Stajich J.E."/>
        </authorList>
    </citation>
    <scope>NUCLEOTIDE SEQUENCE [LARGE SCALE GENOMIC DNA]</scope>
    <source>
        <strain evidence="6 7">CCFEE 6314</strain>
    </source>
</reference>
<dbReference type="GO" id="GO:0035493">
    <property type="term" value="P:SNARE complex assembly"/>
    <property type="evidence" value="ECO:0007669"/>
    <property type="project" value="TreeGrafter"/>
</dbReference>
<feature type="coiled-coil region" evidence="4">
    <location>
        <begin position="344"/>
        <end position="371"/>
    </location>
</feature>
<dbReference type="GO" id="GO:0000149">
    <property type="term" value="F:SNARE binding"/>
    <property type="evidence" value="ECO:0007669"/>
    <property type="project" value="TreeGrafter"/>
</dbReference>
<feature type="compositionally biased region" description="Polar residues" evidence="5">
    <location>
        <begin position="86"/>
        <end position="107"/>
    </location>
</feature>
<dbReference type="OrthoDB" id="72772at2759"/>
<feature type="region of interest" description="Disordered" evidence="5">
    <location>
        <begin position="86"/>
        <end position="136"/>
    </location>
</feature>
<dbReference type="PANTHER" id="PTHR15157:SF5">
    <property type="entry name" value="UV RADIATION RESISTANCE-ASSOCIATED GENE PROTEIN"/>
    <property type="match status" value="1"/>
</dbReference>
<dbReference type="EMBL" id="NAJM01000005">
    <property type="protein sequence ID" value="RVX74139.1"/>
    <property type="molecule type" value="Genomic_DNA"/>
</dbReference>
<dbReference type="VEuPathDB" id="FungiDB:PV10_04738"/>
<dbReference type="PANTHER" id="PTHR15157">
    <property type="entry name" value="UV RADIATION RESISTANCE-ASSOCIATED GENE PROTEIN"/>
    <property type="match status" value="1"/>
</dbReference>